<dbReference type="Pfam" id="PF02310">
    <property type="entry name" value="B12-binding"/>
    <property type="match status" value="1"/>
</dbReference>
<dbReference type="SMART" id="SM00729">
    <property type="entry name" value="Elp3"/>
    <property type="match status" value="1"/>
</dbReference>
<evidence type="ECO:0000256" key="3">
    <source>
        <dbReference type="ARBA" id="ARBA00022679"/>
    </source>
</evidence>
<evidence type="ECO:0000256" key="5">
    <source>
        <dbReference type="ARBA" id="ARBA00022723"/>
    </source>
</evidence>
<dbReference type="InterPro" id="IPR034466">
    <property type="entry name" value="Methyltransferase_Class_B"/>
</dbReference>
<keyword evidence="3" id="KW-0808">Transferase</keyword>
<dbReference type="InterPro" id="IPR051198">
    <property type="entry name" value="BchE-like"/>
</dbReference>
<dbReference type="Gene3D" id="3.40.50.280">
    <property type="entry name" value="Cobalamin-binding domain"/>
    <property type="match status" value="1"/>
</dbReference>
<keyword evidence="5" id="KW-0479">Metal-binding</keyword>
<comment type="cofactor">
    <cofactor evidence="1">
        <name>[4Fe-4S] cluster</name>
        <dbReference type="ChEBI" id="CHEBI:49883"/>
    </cofactor>
</comment>
<dbReference type="Gene3D" id="3.80.30.20">
    <property type="entry name" value="tm_1862 like domain"/>
    <property type="match status" value="1"/>
</dbReference>
<dbReference type="SFLD" id="SFLDG01082">
    <property type="entry name" value="B12-binding_domain_containing"/>
    <property type="match status" value="1"/>
</dbReference>
<protein>
    <submittedName>
        <fullName evidence="10">B12-binding domain-containing radical SAM protein</fullName>
    </submittedName>
</protein>
<dbReference type="AlphaFoldDB" id="A0A8T5UL89"/>
<dbReference type="SUPFAM" id="SSF102114">
    <property type="entry name" value="Radical SAM enzymes"/>
    <property type="match status" value="1"/>
</dbReference>
<keyword evidence="11" id="KW-1185">Reference proteome</keyword>
<keyword evidence="4" id="KW-0949">S-adenosyl-L-methionine</keyword>
<evidence type="ECO:0000256" key="4">
    <source>
        <dbReference type="ARBA" id="ARBA00022691"/>
    </source>
</evidence>
<name>A0A8T5UL89_9EURY</name>
<feature type="domain" description="B12-binding" evidence="8">
    <location>
        <begin position="10"/>
        <end position="143"/>
    </location>
</feature>
<evidence type="ECO:0000256" key="6">
    <source>
        <dbReference type="ARBA" id="ARBA00023004"/>
    </source>
</evidence>
<accession>A0A8T5UL89</accession>
<evidence type="ECO:0000259" key="8">
    <source>
        <dbReference type="PROSITE" id="PS51332"/>
    </source>
</evidence>
<gene>
    <name evidence="10" type="ORF">K8N75_00895</name>
</gene>
<evidence type="ECO:0000313" key="11">
    <source>
        <dbReference type="Proteomes" id="UP000825933"/>
    </source>
</evidence>
<sequence length="478" mass="53945">MDVLLINPYDENALKNALGFITPPTNLMYLASSLEKESYSVKIVDDDLLQMGYEKVSELAEKLNPQIVGVTATTSTIKSALKYVELVKNILPNTLTVIGGPHTTFMPSETLKSSENLDVVVIGEGEETMVDLANHSTENIHDLDEVKGIVYRDLKNGNFKTTQKRPLINDLDALPFPARHLVPFDSYGASKEQNGGIITSRGCVYNCNYCSSSLIMGKKFRSRSPDNVVDEIEELINKYQINDIGFMDDTFMLNKRRANDIANEIKARDLDLSFVASSRVDSVDQNLLQNMKSAGLKTIYYGVESGSQRILDLMKKGITLKQAEDAVKSAKNVDLEVLTSFILGYPGETEDDMNKTIDFSTKLDSDYSQYSILTPFPGTPIYNELKEKDLIDNDDWDEYTVLKPVLKYDEMGLNKKMVERKLAIAYLKFYARPKYLMNHRHMFKVMFKTVMRSFILPKLMGGTGKGWYQNLDNNTSSK</sequence>
<evidence type="ECO:0000256" key="7">
    <source>
        <dbReference type="ARBA" id="ARBA00023014"/>
    </source>
</evidence>
<dbReference type="InterPro" id="IPR006158">
    <property type="entry name" value="Cobalamin-bd"/>
</dbReference>
<dbReference type="InterPro" id="IPR007197">
    <property type="entry name" value="rSAM"/>
</dbReference>
<dbReference type="Proteomes" id="UP000825933">
    <property type="component" value="Unassembled WGS sequence"/>
</dbReference>
<dbReference type="GO" id="GO:0046872">
    <property type="term" value="F:metal ion binding"/>
    <property type="evidence" value="ECO:0007669"/>
    <property type="project" value="UniProtKB-KW"/>
</dbReference>
<organism evidence="10 11">
    <name type="scientific">Methanobacterium spitsbergense</name>
    <dbReference type="NCBI Taxonomy" id="2874285"/>
    <lineage>
        <taxon>Archaea</taxon>
        <taxon>Methanobacteriati</taxon>
        <taxon>Methanobacteriota</taxon>
        <taxon>Methanomada group</taxon>
        <taxon>Methanobacteria</taxon>
        <taxon>Methanobacteriales</taxon>
        <taxon>Methanobacteriaceae</taxon>
        <taxon>Methanobacterium</taxon>
    </lineage>
</organism>
<dbReference type="SUPFAM" id="SSF52242">
    <property type="entry name" value="Cobalamin (vitamin B12)-binding domain"/>
    <property type="match status" value="1"/>
</dbReference>
<dbReference type="InterPro" id="IPR006638">
    <property type="entry name" value="Elp3/MiaA/NifB-like_rSAM"/>
</dbReference>
<dbReference type="InterPro" id="IPR023404">
    <property type="entry name" value="rSAM_horseshoe"/>
</dbReference>
<comment type="caution">
    <text evidence="10">The sequence shown here is derived from an EMBL/GenBank/DDBJ whole genome shotgun (WGS) entry which is preliminary data.</text>
</comment>
<dbReference type="SFLD" id="SFLDS00029">
    <property type="entry name" value="Radical_SAM"/>
    <property type="match status" value="1"/>
</dbReference>
<dbReference type="SFLD" id="SFLDG01123">
    <property type="entry name" value="methyltransferase_(Class_B)"/>
    <property type="match status" value="1"/>
</dbReference>
<dbReference type="PROSITE" id="PS51918">
    <property type="entry name" value="RADICAL_SAM"/>
    <property type="match status" value="1"/>
</dbReference>
<keyword evidence="7" id="KW-0411">Iron-sulfur</keyword>
<dbReference type="PANTHER" id="PTHR43409">
    <property type="entry name" value="ANAEROBIC MAGNESIUM-PROTOPORPHYRIN IX MONOMETHYL ESTER CYCLASE-RELATED"/>
    <property type="match status" value="1"/>
</dbReference>
<keyword evidence="6" id="KW-0408">Iron</keyword>
<dbReference type="PROSITE" id="PS51332">
    <property type="entry name" value="B12_BINDING"/>
    <property type="match status" value="1"/>
</dbReference>
<dbReference type="CDD" id="cd01335">
    <property type="entry name" value="Radical_SAM"/>
    <property type="match status" value="1"/>
</dbReference>
<dbReference type="Pfam" id="PF04055">
    <property type="entry name" value="Radical_SAM"/>
    <property type="match status" value="1"/>
</dbReference>
<dbReference type="InterPro" id="IPR036724">
    <property type="entry name" value="Cobalamin-bd_sf"/>
</dbReference>
<evidence type="ECO:0000256" key="1">
    <source>
        <dbReference type="ARBA" id="ARBA00001966"/>
    </source>
</evidence>
<evidence type="ECO:0000256" key="2">
    <source>
        <dbReference type="ARBA" id="ARBA00022603"/>
    </source>
</evidence>
<feature type="domain" description="Radical SAM core" evidence="9">
    <location>
        <begin position="189"/>
        <end position="409"/>
    </location>
</feature>
<evidence type="ECO:0000259" key="9">
    <source>
        <dbReference type="PROSITE" id="PS51918"/>
    </source>
</evidence>
<dbReference type="GO" id="GO:0003824">
    <property type="term" value="F:catalytic activity"/>
    <property type="evidence" value="ECO:0007669"/>
    <property type="project" value="InterPro"/>
</dbReference>
<dbReference type="EMBL" id="JAIOUQ010000002">
    <property type="protein sequence ID" value="MBZ2164612.1"/>
    <property type="molecule type" value="Genomic_DNA"/>
</dbReference>
<dbReference type="PANTHER" id="PTHR43409:SF7">
    <property type="entry name" value="BLL1977 PROTEIN"/>
    <property type="match status" value="1"/>
</dbReference>
<proteinExistence type="predicted"/>
<dbReference type="InterPro" id="IPR058240">
    <property type="entry name" value="rSAM_sf"/>
</dbReference>
<dbReference type="GO" id="GO:0051539">
    <property type="term" value="F:4 iron, 4 sulfur cluster binding"/>
    <property type="evidence" value="ECO:0007669"/>
    <property type="project" value="UniProtKB-KW"/>
</dbReference>
<evidence type="ECO:0000313" key="10">
    <source>
        <dbReference type="EMBL" id="MBZ2164612.1"/>
    </source>
</evidence>
<keyword evidence="2" id="KW-0489">Methyltransferase</keyword>
<dbReference type="CDD" id="cd02068">
    <property type="entry name" value="radical_SAM_B12_BD"/>
    <property type="match status" value="1"/>
</dbReference>
<reference evidence="11" key="1">
    <citation type="journal article" date="2022" name="Microbiol. Resour. Announc.">
        <title>Draft Genome Sequence of a Methanogenic Archaeon from West Spitsbergen Permafrost.</title>
        <authorList>
            <person name="Trubitsyn V."/>
            <person name="Rivkina E."/>
            <person name="Shcherbakova V."/>
        </authorList>
    </citation>
    <scope>NUCLEOTIDE SEQUENCE [LARGE SCALE GENOMIC DNA]</scope>
    <source>
        <strain evidence="11">VT</strain>
    </source>
</reference>
<dbReference type="GO" id="GO:0031419">
    <property type="term" value="F:cobalamin binding"/>
    <property type="evidence" value="ECO:0007669"/>
    <property type="project" value="InterPro"/>
</dbReference>